<feature type="transmembrane region" description="Helical" evidence="1">
    <location>
        <begin position="490"/>
        <end position="511"/>
    </location>
</feature>
<keyword evidence="3" id="KW-1185">Reference proteome</keyword>
<reference evidence="2 3" key="1">
    <citation type="submission" date="2019-02" db="EMBL/GenBank/DDBJ databases">
        <title>Deep-cultivation of Planctomycetes and their phenomic and genomic characterization uncovers novel biology.</title>
        <authorList>
            <person name="Wiegand S."/>
            <person name="Jogler M."/>
            <person name="Boedeker C."/>
            <person name="Pinto D."/>
            <person name="Vollmers J."/>
            <person name="Rivas-Marin E."/>
            <person name="Kohn T."/>
            <person name="Peeters S.H."/>
            <person name="Heuer A."/>
            <person name="Rast P."/>
            <person name="Oberbeckmann S."/>
            <person name="Bunk B."/>
            <person name="Jeske O."/>
            <person name="Meyerdierks A."/>
            <person name="Storesund J.E."/>
            <person name="Kallscheuer N."/>
            <person name="Luecker S."/>
            <person name="Lage O.M."/>
            <person name="Pohl T."/>
            <person name="Merkel B.J."/>
            <person name="Hornburger P."/>
            <person name="Mueller R.-W."/>
            <person name="Bruemmer F."/>
            <person name="Labrenz M."/>
            <person name="Spormann A.M."/>
            <person name="Op den Camp H."/>
            <person name="Overmann J."/>
            <person name="Amann R."/>
            <person name="Jetten M.S.M."/>
            <person name="Mascher T."/>
            <person name="Medema M.H."/>
            <person name="Devos D.P."/>
            <person name="Kaster A.-K."/>
            <person name="Ovreas L."/>
            <person name="Rohde M."/>
            <person name="Galperin M.Y."/>
            <person name="Jogler C."/>
        </authorList>
    </citation>
    <scope>NUCLEOTIDE SEQUENCE [LARGE SCALE GENOMIC DNA]</scope>
    <source>
        <strain evidence="2 3">EC9</strain>
    </source>
</reference>
<sequence>MSEIAQSKERQLRRMIYLLLTVIATTMICGRIAVVRSSTGEVPFLSANDRSRWCTISSLVDDGTYAIDRQVDYREPVRKRRVWYTIDMVRHRGEDGQQHYYSSKPPLYPTMLAGVYAAFKTLTGASLFGEPFMVGRWLLVLTNALPMVVYFAIMLGLIERYGKTNFGRLLAASVVTCGTLLVPFAISLSNHLPAAISSAVALVCVLAICDRRSSPALGFVAGLAGGFAAANELPALSMACLWGALLLWSSGLRATSMYALGLMVVAVAFFGTNYYAHGSLRPPYTHRGSGPEIARIESVADAPDIATIRPLLIQGDRGDDVTIDGETAMEIRETTKPDLLEVWLPDSQMRYAINRDGAGWILGQWDDWYEYPGTYWQPKYRAGVDKGERSRGLYAFHATFGHHGIFSLTPIWLLSIVGCLCWIRSETVCYRNLAAAIAIATLVCFAFYIARPLIDRNYGGVSCAFRWMLWFIPLWIWLLLPAADWISNHPVGRVLGCGMLAAGLFSVVSALENPWQHPWIYRYWDYLGWLSY</sequence>
<dbReference type="OrthoDB" id="251120at2"/>
<feature type="transmembrane region" description="Helical" evidence="1">
    <location>
        <begin position="137"/>
        <end position="157"/>
    </location>
</feature>
<protein>
    <recommendedName>
        <fullName evidence="4">Glycosyltransferase RgtA/B/C/D-like domain-containing protein</fullName>
    </recommendedName>
</protein>
<evidence type="ECO:0008006" key="4">
    <source>
        <dbReference type="Google" id="ProtNLM"/>
    </source>
</evidence>
<evidence type="ECO:0000313" key="3">
    <source>
        <dbReference type="Proteomes" id="UP000319557"/>
    </source>
</evidence>
<feature type="transmembrane region" description="Helical" evidence="1">
    <location>
        <begin position="431"/>
        <end position="450"/>
    </location>
</feature>
<accession>A0A517M3E7</accession>
<keyword evidence="1" id="KW-0812">Transmembrane</keyword>
<feature type="transmembrane region" description="Helical" evidence="1">
    <location>
        <begin position="405"/>
        <end position="425"/>
    </location>
</feature>
<evidence type="ECO:0000256" key="1">
    <source>
        <dbReference type="SAM" id="Phobius"/>
    </source>
</evidence>
<dbReference type="KEGG" id="ruv:EC9_35780"/>
<keyword evidence="1" id="KW-1133">Transmembrane helix</keyword>
<feature type="transmembrane region" description="Helical" evidence="1">
    <location>
        <begin position="216"/>
        <end position="245"/>
    </location>
</feature>
<name>A0A517M3E7_9BACT</name>
<organism evidence="2 3">
    <name type="scientific">Rosistilla ulvae</name>
    <dbReference type="NCBI Taxonomy" id="1930277"/>
    <lineage>
        <taxon>Bacteria</taxon>
        <taxon>Pseudomonadati</taxon>
        <taxon>Planctomycetota</taxon>
        <taxon>Planctomycetia</taxon>
        <taxon>Pirellulales</taxon>
        <taxon>Pirellulaceae</taxon>
        <taxon>Rosistilla</taxon>
    </lineage>
</organism>
<keyword evidence="1" id="KW-0472">Membrane</keyword>
<dbReference type="EMBL" id="CP036261">
    <property type="protein sequence ID" value="QDS89379.1"/>
    <property type="molecule type" value="Genomic_DNA"/>
</dbReference>
<proteinExistence type="predicted"/>
<evidence type="ECO:0000313" key="2">
    <source>
        <dbReference type="EMBL" id="QDS89379.1"/>
    </source>
</evidence>
<feature type="transmembrane region" description="Helical" evidence="1">
    <location>
        <begin position="169"/>
        <end position="186"/>
    </location>
</feature>
<feature type="transmembrane region" description="Helical" evidence="1">
    <location>
        <begin position="257"/>
        <end position="276"/>
    </location>
</feature>
<feature type="transmembrane region" description="Helical" evidence="1">
    <location>
        <begin position="16"/>
        <end position="34"/>
    </location>
</feature>
<feature type="transmembrane region" description="Helical" evidence="1">
    <location>
        <begin position="192"/>
        <end position="209"/>
    </location>
</feature>
<dbReference type="RefSeq" id="WP_145347070.1">
    <property type="nucleotide sequence ID" value="NZ_CP036261.1"/>
</dbReference>
<gene>
    <name evidence="2" type="ORF">EC9_35780</name>
</gene>
<dbReference type="AlphaFoldDB" id="A0A517M3E7"/>
<dbReference type="Proteomes" id="UP000319557">
    <property type="component" value="Chromosome"/>
</dbReference>
<feature type="transmembrane region" description="Helical" evidence="1">
    <location>
        <begin position="457"/>
        <end position="478"/>
    </location>
</feature>